<accession>A0A7Y9ZYF5</accession>
<dbReference type="RefSeq" id="WP_005324390.1">
    <property type="nucleotide sequence ID" value="NZ_CP068156.1"/>
</dbReference>
<gene>
    <name evidence="4" type="ORF">JDP02_02725</name>
</gene>
<protein>
    <recommendedName>
        <fullName evidence="6">C4-type zinc ribbon domain-containing protein</fullName>
    </recommendedName>
</protein>
<reference evidence="4 5" key="1">
    <citation type="submission" date="2020-12" db="EMBL/GenBank/DDBJ databases">
        <title>Draft genome sequence of the commensal strain Corynebacterium tuberculostearicum MFP09/CIP 102622 isolated from human skin.</title>
        <authorList>
            <person name="Boukerb A.M."/>
            <person name="Janvier X."/>
            <person name="Feuilloley M.G.J."/>
            <person name="Groboillot A."/>
        </authorList>
    </citation>
    <scope>NUCLEOTIDE SEQUENCE [LARGE SCALE GENOMIC DNA]</scope>
    <source>
        <strain evidence="4 5">CIP 102622</strain>
    </source>
</reference>
<name>A0A7Y9ZYF5_9CORY</name>
<proteinExistence type="predicted"/>
<dbReference type="InterPro" id="IPR003743">
    <property type="entry name" value="Zf-RING_7"/>
</dbReference>
<organism evidence="4 5">
    <name type="scientific">Corynebacterium tuberculostearicum</name>
    <dbReference type="NCBI Taxonomy" id="38304"/>
    <lineage>
        <taxon>Bacteria</taxon>
        <taxon>Bacillati</taxon>
        <taxon>Actinomycetota</taxon>
        <taxon>Actinomycetes</taxon>
        <taxon>Mycobacteriales</taxon>
        <taxon>Corynebacteriaceae</taxon>
        <taxon>Corynebacterium</taxon>
    </lineage>
</organism>
<dbReference type="AlphaFoldDB" id="A0A7Y9ZYF5"/>
<dbReference type="GeneID" id="78320473"/>
<evidence type="ECO:0008006" key="6">
    <source>
        <dbReference type="Google" id="ProtNLM"/>
    </source>
</evidence>
<keyword evidence="5" id="KW-1185">Reference proteome</keyword>
<feature type="domain" description="C4-type zinc ribbon" evidence="2">
    <location>
        <begin position="200"/>
        <end position="234"/>
    </location>
</feature>
<feature type="region of interest" description="Disordered" evidence="1">
    <location>
        <begin position="18"/>
        <end position="53"/>
    </location>
</feature>
<dbReference type="InterPro" id="IPR056003">
    <property type="entry name" value="CT398_CC_hairpin"/>
</dbReference>
<evidence type="ECO:0000313" key="4">
    <source>
        <dbReference type="EMBL" id="MBK3427425.1"/>
    </source>
</evidence>
<dbReference type="Proteomes" id="UP000603369">
    <property type="component" value="Unassembled WGS sequence"/>
</dbReference>
<feature type="domain" description="CT398-like coiled coil hairpin" evidence="3">
    <location>
        <begin position="26"/>
        <end position="189"/>
    </location>
</feature>
<dbReference type="Pfam" id="PF02591">
    <property type="entry name" value="Zn_ribbon_9"/>
    <property type="match status" value="1"/>
</dbReference>
<evidence type="ECO:0000259" key="2">
    <source>
        <dbReference type="Pfam" id="PF02591"/>
    </source>
</evidence>
<evidence type="ECO:0000256" key="1">
    <source>
        <dbReference type="SAM" id="MobiDB-lite"/>
    </source>
</evidence>
<evidence type="ECO:0000259" key="3">
    <source>
        <dbReference type="Pfam" id="PF24481"/>
    </source>
</evidence>
<dbReference type="Gene3D" id="1.10.287.1490">
    <property type="match status" value="1"/>
</dbReference>
<feature type="compositionally biased region" description="Basic and acidic residues" evidence="1">
    <location>
        <begin position="70"/>
        <end position="83"/>
    </location>
</feature>
<feature type="compositionally biased region" description="Basic and acidic residues" evidence="1">
    <location>
        <begin position="20"/>
        <end position="46"/>
    </location>
</feature>
<feature type="region of interest" description="Disordered" evidence="1">
    <location>
        <begin position="70"/>
        <end position="94"/>
    </location>
</feature>
<sequence length="238" mass="26455">MKLSQELQPVLLELANLERSQGHGAEKEIPEQAEYDKAKEEHKRLLDASGSAQMAVDDMETEILRIQADERKLRQRERDDKRQLGAAVDPETRKDLEHDLYAAKSRIADLMSELQEAHNEVHALRSNLDVHGARVSDSERKLEKLRRAAEAAKEAAANQEDPAVRIGELRDQLPAGVLSEYDTQREENGVGAAQFKANRACGGCFIVLPPAEQNAVRNAPADELPQCGDCGSYLVRLV</sequence>
<evidence type="ECO:0000313" key="5">
    <source>
        <dbReference type="Proteomes" id="UP000603369"/>
    </source>
</evidence>
<dbReference type="EMBL" id="JAEHFL010000003">
    <property type="protein sequence ID" value="MBK3427425.1"/>
    <property type="molecule type" value="Genomic_DNA"/>
</dbReference>
<comment type="caution">
    <text evidence="4">The sequence shown here is derived from an EMBL/GenBank/DDBJ whole genome shotgun (WGS) entry which is preliminary data.</text>
</comment>
<dbReference type="Pfam" id="PF24481">
    <property type="entry name" value="CT398_CC"/>
    <property type="match status" value="1"/>
</dbReference>